<evidence type="ECO:0000313" key="4">
    <source>
        <dbReference type="Proteomes" id="UP001324634"/>
    </source>
</evidence>
<keyword evidence="1" id="KW-0732">Signal</keyword>
<dbReference type="InterPro" id="IPR019207">
    <property type="entry name" value="DUF2092"/>
</dbReference>
<protein>
    <submittedName>
        <fullName evidence="3">DUF2092 domain-containing protein</fullName>
    </submittedName>
</protein>
<feature type="region of interest" description="Disordered" evidence="2">
    <location>
        <begin position="234"/>
        <end position="256"/>
    </location>
</feature>
<dbReference type="AlphaFoldDB" id="A0AAX4HJV8"/>
<dbReference type="KEGG" id="psti:SOO65_12485"/>
<evidence type="ECO:0000313" key="3">
    <source>
        <dbReference type="EMBL" id="WPU63506.1"/>
    </source>
</evidence>
<name>A0AAX4HJV8_9BACT</name>
<reference evidence="3 4" key="1">
    <citation type="submission" date="2023-11" db="EMBL/GenBank/DDBJ databases">
        <title>Peredibacter starrii A3.12.</title>
        <authorList>
            <person name="Mitchell R.J."/>
        </authorList>
    </citation>
    <scope>NUCLEOTIDE SEQUENCE [LARGE SCALE GENOMIC DNA]</scope>
    <source>
        <strain evidence="3 4">A3.12</strain>
    </source>
</reference>
<dbReference type="Gene3D" id="2.50.20.10">
    <property type="entry name" value="Lipoprotein localisation LolA/LolB/LppX"/>
    <property type="match status" value="1"/>
</dbReference>
<dbReference type="EMBL" id="CP139487">
    <property type="protein sequence ID" value="WPU63506.1"/>
    <property type="molecule type" value="Genomic_DNA"/>
</dbReference>
<dbReference type="Proteomes" id="UP001324634">
    <property type="component" value="Chromosome"/>
</dbReference>
<dbReference type="InterPro" id="IPR029046">
    <property type="entry name" value="LolA/LolB/LppX"/>
</dbReference>
<evidence type="ECO:0000256" key="1">
    <source>
        <dbReference type="ARBA" id="ARBA00022729"/>
    </source>
</evidence>
<sequence length="256" mass="29840">MQTLKSWFSIIFIIGLIPTLYAETNAKVDPEVIDRIEEMGKYLRSLKKFEVESNFTFEIATEDNQKFSYPGKLHYKVKRPNKLFAELKSDHKQRQYYYDGTSMTIYDPKSKFYGQIAAPETIDELMEEIEENYKIILPLEDLFDWGTDKAPTDKISMATYIGESKINNIEVEQFVIRQGNIDWQLWVKKGDEPIPQKIIYTAIDDQVRPQFSAELKWTLDPKIKTNDFEFKPPKGSYKIEINPPEGDAVAKQKVSP</sequence>
<dbReference type="RefSeq" id="WP_321390332.1">
    <property type="nucleotide sequence ID" value="NZ_CP139487.1"/>
</dbReference>
<proteinExistence type="predicted"/>
<accession>A0AAX4HJV8</accession>
<dbReference type="SUPFAM" id="SSF89392">
    <property type="entry name" value="Prokaryotic lipoproteins and lipoprotein localization factors"/>
    <property type="match status" value="1"/>
</dbReference>
<keyword evidence="4" id="KW-1185">Reference proteome</keyword>
<evidence type="ECO:0000256" key="2">
    <source>
        <dbReference type="SAM" id="MobiDB-lite"/>
    </source>
</evidence>
<gene>
    <name evidence="3" type="ORF">SOO65_12485</name>
</gene>
<organism evidence="3 4">
    <name type="scientific">Peredibacter starrii</name>
    <dbReference type="NCBI Taxonomy" id="28202"/>
    <lineage>
        <taxon>Bacteria</taxon>
        <taxon>Pseudomonadati</taxon>
        <taxon>Bdellovibrionota</taxon>
        <taxon>Bacteriovoracia</taxon>
        <taxon>Bacteriovoracales</taxon>
        <taxon>Bacteriovoracaceae</taxon>
        <taxon>Peredibacter</taxon>
    </lineage>
</organism>
<dbReference type="Pfam" id="PF09865">
    <property type="entry name" value="DUF2092"/>
    <property type="match status" value="1"/>
</dbReference>